<protein>
    <recommendedName>
        <fullName evidence="1">Clathrin adaptor alpha-adaptin appendage C-terminal subdomain domain-containing protein</fullName>
    </recommendedName>
</protein>
<dbReference type="EnsemblProtists" id="PYU1_T012418">
    <property type="protein sequence ID" value="PYU1_T012418"/>
    <property type="gene ID" value="PYU1_G012392"/>
</dbReference>
<reference evidence="3" key="1">
    <citation type="journal article" date="2010" name="Genome Biol.">
        <title>Genome sequence of the necrotrophic plant pathogen Pythium ultimum reveals original pathogenicity mechanisms and effector repertoire.</title>
        <authorList>
            <person name="Levesque C.A."/>
            <person name="Brouwer H."/>
            <person name="Cano L."/>
            <person name="Hamilton J.P."/>
            <person name="Holt C."/>
            <person name="Huitema E."/>
            <person name="Raffaele S."/>
            <person name="Robideau G.P."/>
            <person name="Thines M."/>
            <person name="Win J."/>
            <person name="Zerillo M.M."/>
            <person name="Beakes G.W."/>
            <person name="Boore J.L."/>
            <person name="Busam D."/>
            <person name="Dumas B."/>
            <person name="Ferriera S."/>
            <person name="Fuerstenberg S.I."/>
            <person name="Gachon C.M."/>
            <person name="Gaulin E."/>
            <person name="Govers F."/>
            <person name="Grenville-Briggs L."/>
            <person name="Horner N."/>
            <person name="Hostetler J."/>
            <person name="Jiang R.H."/>
            <person name="Johnson J."/>
            <person name="Krajaejun T."/>
            <person name="Lin H."/>
            <person name="Meijer H.J."/>
            <person name="Moore B."/>
            <person name="Morris P."/>
            <person name="Phuntmart V."/>
            <person name="Puiu D."/>
            <person name="Shetty J."/>
            <person name="Stajich J.E."/>
            <person name="Tripathy S."/>
            <person name="Wawra S."/>
            <person name="van West P."/>
            <person name="Whitty B.R."/>
            <person name="Coutinho P.M."/>
            <person name="Henrissat B."/>
            <person name="Martin F."/>
            <person name="Thomas P.D."/>
            <person name="Tyler B.M."/>
            <person name="De Vries R.P."/>
            <person name="Kamoun S."/>
            <person name="Yandell M."/>
            <person name="Tisserat N."/>
            <person name="Buell C.R."/>
        </authorList>
    </citation>
    <scope>NUCLEOTIDE SEQUENCE</scope>
    <source>
        <strain evidence="3">DAOM:BR144</strain>
    </source>
</reference>
<accession>K3X5B9</accession>
<dbReference type="GO" id="GO:0016192">
    <property type="term" value="P:vesicle-mediated transport"/>
    <property type="evidence" value="ECO:0007669"/>
    <property type="project" value="InterPro"/>
</dbReference>
<evidence type="ECO:0000313" key="3">
    <source>
        <dbReference type="Proteomes" id="UP000019132"/>
    </source>
</evidence>
<dbReference type="InParanoid" id="K3X5B9"/>
<keyword evidence="3" id="KW-1185">Reference proteome</keyword>
<dbReference type="VEuPathDB" id="FungiDB:PYU1_G012392"/>
<dbReference type="InterPro" id="IPR009028">
    <property type="entry name" value="Coatomer/calthrin_app_sub_C"/>
</dbReference>
<dbReference type="Gene3D" id="3.30.310.10">
    <property type="entry name" value="TATA-Binding Protein"/>
    <property type="match status" value="1"/>
</dbReference>
<reference evidence="3" key="2">
    <citation type="submission" date="2010-04" db="EMBL/GenBank/DDBJ databases">
        <authorList>
            <person name="Buell R."/>
            <person name="Hamilton J."/>
            <person name="Hostetler J."/>
        </authorList>
    </citation>
    <scope>NUCLEOTIDE SEQUENCE [LARGE SCALE GENOMIC DNA]</scope>
    <source>
        <strain evidence="3">DAOM:BR144</strain>
    </source>
</reference>
<dbReference type="Pfam" id="PF02296">
    <property type="entry name" value="Alpha_adaptin_C"/>
    <property type="match status" value="1"/>
</dbReference>
<name>K3X5B9_GLOUD</name>
<dbReference type="EMBL" id="GL376610">
    <property type="status" value="NOT_ANNOTATED_CDS"/>
    <property type="molecule type" value="Genomic_DNA"/>
</dbReference>
<dbReference type="GO" id="GO:0030131">
    <property type="term" value="C:clathrin adaptor complex"/>
    <property type="evidence" value="ECO:0007669"/>
    <property type="project" value="InterPro"/>
</dbReference>
<organism evidence="2 3">
    <name type="scientific">Globisporangium ultimum (strain ATCC 200006 / CBS 805.95 / DAOM BR144)</name>
    <name type="common">Pythium ultimum</name>
    <dbReference type="NCBI Taxonomy" id="431595"/>
    <lineage>
        <taxon>Eukaryota</taxon>
        <taxon>Sar</taxon>
        <taxon>Stramenopiles</taxon>
        <taxon>Oomycota</taxon>
        <taxon>Peronosporomycetes</taxon>
        <taxon>Pythiales</taxon>
        <taxon>Pythiaceae</taxon>
        <taxon>Globisporangium</taxon>
    </lineage>
</organism>
<dbReference type="STRING" id="431595.K3X5B9"/>
<dbReference type="SUPFAM" id="SSF55711">
    <property type="entry name" value="Subdomain of clathrin and coatomer appendage domain"/>
    <property type="match status" value="1"/>
</dbReference>
<evidence type="ECO:0000313" key="2">
    <source>
        <dbReference type="EnsemblProtists" id="PYU1_T012418"/>
    </source>
</evidence>
<dbReference type="InterPro" id="IPR003164">
    <property type="entry name" value="Clathrin_a-adaptin_app_sub_C"/>
</dbReference>
<dbReference type="InterPro" id="IPR012295">
    <property type="entry name" value="TBP_dom_sf"/>
</dbReference>
<reference evidence="2" key="3">
    <citation type="submission" date="2015-02" db="UniProtKB">
        <authorList>
            <consortium name="EnsemblProtists"/>
        </authorList>
    </citation>
    <scope>IDENTIFICATION</scope>
    <source>
        <strain evidence="2">DAOM BR144</strain>
    </source>
</reference>
<dbReference type="HOGENOM" id="CLU_128491_0_0_1"/>
<feature type="domain" description="Clathrin adaptor alpha-adaptin appendage C-terminal subdomain" evidence="1">
    <location>
        <begin position="19"/>
        <end position="135"/>
    </location>
</feature>
<dbReference type="GO" id="GO:0006886">
    <property type="term" value="P:intracellular protein transport"/>
    <property type="evidence" value="ECO:0007669"/>
    <property type="project" value="InterPro"/>
</dbReference>
<sequence length="141" mass="15318">MRGGNYAYPLSLPCPVTCFMEPVKLGAEDFMKRWSALEGHDREAQDVVTSATKMDPVQTRKWCTEQLKFALAEGVDTSEATLSLACTFRTGTSGPNGDKVSVGCLARIEANAMTNAYRITVRAVHKDVGEATKNCLRAVLA</sequence>
<dbReference type="AlphaFoldDB" id="K3X5B9"/>
<dbReference type="eggNOG" id="KOG1077">
    <property type="taxonomic scope" value="Eukaryota"/>
</dbReference>
<dbReference type="Proteomes" id="UP000019132">
    <property type="component" value="Unassembled WGS sequence"/>
</dbReference>
<proteinExistence type="predicted"/>
<evidence type="ECO:0000259" key="1">
    <source>
        <dbReference type="Pfam" id="PF02296"/>
    </source>
</evidence>